<organism evidence="1 2">
    <name type="scientific">Pedobacter psychrotolerans</name>
    <dbReference type="NCBI Taxonomy" id="1843235"/>
    <lineage>
        <taxon>Bacteria</taxon>
        <taxon>Pseudomonadati</taxon>
        <taxon>Bacteroidota</taxon>
        <taxon>Sphingobacteriia</taxon>
        <taxon>Sphingobacteriales</taxon>
        <taxon>Sphingobacteriaceae</taxon>
        <taxon>Pedobacter</taxon>
    </lineage>
</organism>
<comment type="caution">
    <text evidence="1">The sequence shown here is derived from an EMBL/GenBank/DDBJ whole genome shotgun (WGS) entry which is preliminary data.</text>
</comment>
<sequence length="305" mass="34057">MSFNVNMKILLKRILTPRNMKTSNKLLIALAAMLIIVPIVGIAIYIKANYIPISEAVKNNQGLERFDAKTPAFVLHKIDQAFNQINITGSDKAILNITLVENPTYGYKISEDGDQYYNAIVDAMGSLNISRKADEDDDKYALNLVIFAPKFNRLAVVNAMQLDLNAKAKQLDLDLKNVYSVSFGQKTKISQLNVSGQQVNNFSLSHNEVDELKLNMKDIEFRSTSSSYKSLALILSGKSDINISGDEVDGNKYYIDSLFITDKGSSTIALDKIKVIEAMGNFSDSTKIDAPARYVKQFYMKRPLK</sequence>
<dbReference type="AlphaFoldDB" id="A0A4R2H2Y3"/>
<gene>
    <name evidence="1" type="ORF">EV200_11070</name>
</gene>
<dbReference type="Gene3D" id="2.160.20.120">
    <property type="match status" value="1"/>
</dbReference>
<dbReference type="EMBL" id="SLWO01000010">
    <property type="protein sequence ID" value="TCO19348.1"/>
    <property type="molecule type" value="Genomic_DNA"/>
</dbReference>
<accession>A0A4R2H2Y3</accession>
<dbReference type="Proteomes" id="UP000295684">
    <property type="component" value="Unassembled WGS sequence"/>
</dbReference>
<name>A0A4R2H2Y3_9SPHI</name>
<proteinExistence type="predicted"/>
<evidence type="ECO:0000313" key="1">
    <source>
        <dbReference type="EMBL" id="TCO19348.1"/>
    </source>
</evidence>
<protein>
    <submittedName>
        <fullName evidence="1">Uncharacterized protein</fullName>
    </submittedName>
</protein>
<reference evidence="1 2" key="1">
    <citation type="submission" date="2019-03" db="EMBL/GenBank/DDBJ databases">
        <title>Genomic Encyclopedia of Type Strains, Phase IV (KMG-IV): sequencing the most valuable type-strain genomes for metagenomic binning, comparative biology and taxonomic classification.</title>
        <authorList>
            <person name="Goeker M."/>
        </authorList>
    </citation>
    <scope>NUCLEOTIDE SEQUENCE [LARGE SCALE GENOMIC DNA]</scope>
    <source>
        <strain evidence="1 2">DSM 103236</strain>
    </source>
</reference>
<evidence type="ECO:0000313" key="2">
    <source>
        <dbReference type="Proteomes" id="UP000295684"/>
    </source>
</evidence>